<proteinExistence type="predicted"/>
<dbReference type="EMBL" id="BRPB01000208">
    <property type="protein sequence ID" value="GLA56031.1"/>
    <property type="molecule type" value="Genomic_DNA"/>
</dbReference>
<dbReference type="AlphaFoldDB" id="A0A9W6ADN1"/>
<dbReference type="Proteomes" id="UP001144191">
    <property type="component" value="Unassembled WGS sequence"/>
</dbReference>
<sequence>MPYKFLITIINIGSNYWSLLKYAKYFAQRRPKIIEDHKAIGTVLRLEESALNQQGRSITLGRSMTVRSVDVRSQMDSRAGLGRSRMPEIQELDQEQRWL</sequence>
<comment type="caution">
    <text evidence="1">The sequence shown here is derived from an EMBL/GenBank/DDBJ whole genome shotgun (WGS) entry which is preliminary data.</text>
</comment>
<organism evidence="1 2">
    <name type="scientific">Aspergillus niger</name>
    <dbReference type="NCBI Taxonomy" id="5061"/>
    <lineage>
        <taxon>Eukaryota</taxon>
        <taxon>Fungi</taxon>
        <taxon>Dikarya</taxon>
        <taxon>Ascomycota</taxon>
        <taxon>Pezizomycotina</taxon>
        <taxon>Eurotiomycetes</taxon>
        <taxon>Eurotiomycetidae</taxon>
        <taxon>Eurotiales</taxon>
        <taxon>Aspergillaceae</taxon>
        <taxon>Aspergillus</taxon>
        <taxon>Aspergillus subgen. Circumdati</taxon>
    </lineage>
</organism>
<gene>
    <name evidence="1" type="ORF">AnigIFM63604_003972</name>
</gene>
<evidence type="ECO:0000313" key="2">
    <source>
        <dbReference type="Proteomes" id="UP001144191"/>
    </source>
</evidence>
<evidence type="ECO:0000313" key="1">
    <source>
        <dbReference type="EMBL" id="GLA56031.1"/>
    </source>
</evidence>
<protein>
    <submittedName>
        <fullName evidence="1">Uncharacterized protein</fullName>
    </submittedName>
</protein>
<name>A0A9W6ADN1_ASPNG</name>
<reference evidence="1" key="1">
    <citation type="submission" date="2022-07" db="EMBL/GenBank/DDBJ databases">
        <title>Taxonomy of Aspergillus series Nigri: significant species reduction supported by multi-species coalescent approaches.</title>
        <authorList>
            <person name="Bian C."/>
            <person name="Kusuya Y."/>
            <person name="Sklenar F."/>
            <person name="D'hooge E."/>
            <person name="Yaguchi T."/>
            <person name="Takahashi H."/>
            <person name="Hubka V."/>
        </authorList>
    </citation>
    <scope>NUCLEOTIDE SEQUENCE</scope>
    <source>
        <strain evidence="1">IFM 63604</strain>
    </source>
</reference>
<accession>A0A9W6ADN1</accession>